<dbReference type="GeneID" id="43588084"/>
<dbReference type="PANTHER" id="PTHR12482:SF62">
    <property type="entry name" value="LIPASE ROG1-RELATED"/>
    <property type="match status" value="1"/>
</dbReference>
<evidence type="ECO:0000313" key="3">
    <source>
        <dbReference type="EMBL" id="WWD22113.1"/>
    </source>
</evidence>
<feature type="domain" description="DUF676" evidence="2">
    <location>
        <begin position="4"/>
        <end position="116"/>
    </location>
</feature>
<dbReference type="InterPro" id="IPR007751">
    <property type="entry name" value="DUF676_lipase-like"/>
</dbReference>
<dbReference type="Proteomes" id="UP000322225">
    <property type="component" value="Chromosome 12"/>
</dbReference>
<protein>
    <recommendedName>
        <fullName evidence="2">DUF676 domain-containing protein</fullName>
    </recommendedName>
</protein>
<dbReference type="KEGG" id="ksn:43588084"/>
<accession>A0AAJ8LNR3</accession>
<evidence type="ECO:0000256" key="1">
    <source>
        <dbReference type="SAM" id="SignalP"/>
    </source>
</evidence>
<reference evidence="3" key="2">
    <citation type="submission" date="2024-01" db="EMBL/GenBank/DDBJ databases">
        <title>Comparative genomics of Cryptococcus and Kwoniella reveals pathogenesis evolution and contrasting modes of karyotype evolution via chromosome fusion or intercentromeric recombination.</title>
        <authorList>
            <person name="Coelho M.A."/>
            <person name="David-Palma M."/>
            <person name="Shea T."/>
            <person name="Bowers K."/>
            <person name="McGinley-Smith S."/>
            <person name="Mohammad A.W."/>
            <person name="Gnirke A."/>
            <person name="Yurkov A.M."/>
            <person name="Nowrousian M."/>
            <person name="Sun S."/>
            <person name="Cuomo C.A."/>
            <person name="Heitman J."/>
        </authorList>
    </citation>
    <scope>NUCLEOTIDE SEQUENCE</scope>
    <source>
        <strain evidence="3">CBS 12478</strain>
    </source>
</reference>
<feature type="signal peptide" evidence="1">
    <location>
        <begin position="1"/>
        <end position="22"/>
    </location>
</feature>
<gene>
    <name evidence="3" type="ORF">CI109_106602</name>
</gene>
<keyword evidence="4" id="KW-1185">Reference proteome</keyword>
<dbReference type="InterPro" id="IPR044294">
    <property type="entry name" value="Lipase-like"/>
</dbReference>
<dbReference type="RefSeq" id="XP_065823947.1">
    <property type="nucleotide sequence ID" value="XM_065967875.1"/>
</dbReference>
<dbReference type="EMBL" id="CP144062">
    <property type="protein sequence ID" value="WWD22113.1"/>
    <property type="molecule type" value="Genomic_DNA"/>
</dbReference>
<name>A0AAJ8LNR3_9TREE</name>
<proteinExistence type="predicted"/>
<evidence type="ECO:0000259" key="2">
    <source>
        <dbReference type="Pfam" id="PF05057"/>
    </source>
</evidence>
<organism evidence="3 4">
    <name type="scientific">Kwoniella shandongensis</name>
    <dbReference type="NCBI Taxonomy" id="1734106"/>
    <lineage>
        <taxon>Eukaryota</taxon>
        <taxon>Fungi</taxon>
        <taxon>Dikarya</taxon>
        <taxon>Basidiomycota</taxon>
        <taxon>Agaricomycotina</taxon>
        <taxon>Tremellomycetes</taxon>
        <taxon>Tremellales</taxon>
        <taxon>Cryptococcaceae</taxon>
        <taxon>Kwoniella</taxon>
    </lineage>
</organism>
<dbReference type="AlphaFoldDB" id="A0AAJ8LNR3"/>
<feature type="chain" id="PRO_5042591943" description="DUF676 domain-containing protein" evidence="1">
    <location>
        <begin position="23"/>
        <end position="319"/>
    </location>
</feature>
<evidence type="ECO:0000313" key="4">
    <source>
        <dbReference type="Proteomes" id="UP000322225"/>
    </source>
</evidence>
<reference evidence="3" key="1">
    <citation type="submission" date="2017-08" db="EMBL/GenBank/DDBJ databases">
        <authorList>
            <person name="Cuomo C."/>
            <person name="Billmyre B."/>
            <person name="Heitman J."/>
        </authorList>
    </citation>
    <scope>NUCLEOTIDE SEQUENCE</scope>
    <source>
        <strain evidence="3">CBS 12478</strain>
    </source>
</reference>
<dbReference type="PANTHER" id="PTHR12482">
    <property type="entry name" value="LIPASE ROG1-RELATED-RELATED"/>
    <property type="match status" value="1"/>
</dbReference>
<sequence>MSASEVHLVVLIHGLWAHLAVAEEELEAAWNGTRIDEDITGPAEDPTVSTQIQKGTENLVIMVAGGIASTLTYDGVDVCASRVAWEVDQKVAELEEDGDRVTKFSVMGYSLGGCTLISTLLCWLGARILSRSGEQLYVIDHYSEQDSRPLLEIMADPRLVFYQGLEHFDRLDVFASGKRRLQELAQTSSAGARSPIPSASGLSIQGLRDAIRRIERNLESDLIESAETPDIFTHIKAPVQPHEVTVKLRLKDAQLRMAMWLNALPLKKHITWWPEIRNAHATIVVRFPAHERGRGLLQVWAKCLLGQTTDYDILIDDSI</sequence>
<keyword evidence="1" id="KW-0732">Signal</keyword>
<dbReference type="Pfam" id="PF05057">
    <property type="entry name" value="DUF676"/>
    <property type="match status" value="1"/>
</dbReference>